<dbReference type="RefSeq" id="WP_176570186.1">
    <property type="nucleotide sequence ID" value="NZ_CP056030.1"/>
</dbReference>
<name>A0A7D5GZJ5_9PSED</name>
<dbReference type="InterPro" id="IPR037883">
    <property type="entry name" value="Knr4/Smi1-like_sf"/>
</dbReference>
<dbReference type="KEGG" id="pez:HWQ56_08310"/>
<sequence>MLTLDDASQNIDIGDFSELERLAGGTLPNAFKVLYLRHNGGFPPSGDFDGDEYVFSINGFNPVKYGRPSIEQLLMRLGEEYSLLKGLVPFAYDDGGNTFMLSVRDADCGVVYLWIQGESRLEKVISSFEEFLSAVESGAEE</sequence>
<dbReference type="InterPro" id="IPR018958">
    <property type="entry name" value="Knr4/Smi1-like_dom"/>
</dbReference>
<dbReference type="EMBL" id="CP056030">
    <property type="protein sequence ID" value="QKZ03785.1"/>
    <property type="molecule type" value="Genomic_DNA"/>
</dbReference>
<dbReference type="Pfam" id="PF09346">
    <property type="entry name" value="SMI1_KNR4"/>
    <property type="match status" value="1"/>
</dbReference>
<proteinExistence type="predicted"/>
<feature type="domain" description="Knr4/Smi1-like" evidence="1">
    <location>
        <begin position="10"/>
        <end position="134"/>
    </location>
</feature>
<dbReference type="Proteomes" id="UP000509568">
    <property type="component" value="Chromosome"/>
</dbReference>
<evidence type="ECO:0000259" key="1">
    <source>
        <dbReference type="SMART" id="SM00860"/>
    </source>
</evidence>
<organism evidence="2 3">
    <name type="scientific">Pseudomonas eucalypticola</name>
    <dbReference type="NCBI Taxonomy" id="2599595"/>
    <lineage>
        <taxon>Bacteria</taxon>
        <taxon>Pseudomonadati</taxon>
        <taxon>Pseudomonadota</taxon>
        <taxon>Gammaproteobacteria</taxon>
        <taxon>Pseudomonadales</taxon>
        <taxon>Pseudomonadaceae</taxon>
        <taxon>Pseudomonas</taxon>
    </lineage>
</organism>
<protein>
    <submittedName>
        <fullName evidence="2">SMI1/KNR4 family protein</fullName>
    </submittedName>
</protein>
<reference evidence="2 3" key="1">
    <citation type="submission" date="2020-06" db="EMBL/GenBank/DDBJ databases">
        <title>Pseudomonas eucalypticola sp. nov., an endophyte of Eucalyptus dunnii leaves with biocontrol ability of eucalyptus leaf blight.</title>
        <authorList>
            <person name="Liu Y."/>
            <person name="Song Z."/>
            <person name="Zeng H."/>
            <person name="Lu M."/>
            <person name="Wang X."/>
            <person name="Lian X."/>
            <person name="Zhang Q."/>
        </authorList>
    </citation>
    <scope>NUCLEOTIDE SEQUENCE [LARGE SCALE GENOMIC DNA]</scope>
    <source>
        <strain evidence="2 3">NP-1</strain>
    </source>
</reference>
<accession>A0A7D5GZJ5</accession>
<dbReference type="SMART" id="SM00860">
    <property type="entry name" value="SMI1_KNR4"/>
    <property type="match status" value="1"/>
</dbReference>
<evidence type="ECO:0000313" key="3">
    <source>
        <dbReference type="Proteomes" id="UP000509568"/>
    </source>
</evidence>
<evidence type="ECO:0000313" key="2">
    <source>
        <dbReference type="EMBL" id="QKZ03785.1"/>
    </source>
</evidence>
<dbReference type="AlphaFoldDB" id="A0A7D5GZJ5"/>
<keyword evidence="3" id="KW-1185">Reference proteome</keyword>
<dbReference type="Gene3D" id="3.40.1580.10">
    <property type="entry name" value="SMI1/KNR4-like"/>
    <property type="match status" value="1"/>
</dbReference>
<dbReference type="SUPFAM" id="SSF160631">
    <property type="entry name" value="SMI1/KNR4-like"/>
    <property type="match status" value="1"/>
</dbReference>
<gene>
    <name evidence="2" type="ORF">HWQ56_08310</name>
</gene>